<dbReference type="Proteomes" id="UP000465601">
    <property type="component" value="Unassembled WGS sequence"/>
</dbReference>
<accession>A0A833M5U4</accession>
<dbReference type="OrthoDB" id="1955029at2"/>
<evidence type="ECO:0000313" key="3">
    <source>
        <dbReference type="Proteomes" id="UP000465601"/>
    </source>
</evidence>
<organism evidence="2 3">
    <name type="scientific">Alkaliphilus serpentinus</name>
    <dbReference type="NCBI Taxonomy" id="1482731"/>
    <lineage>
        <taxon>Bacteria</taxon>
        <taxon>Bacillati</taxon>
        <taxon>Bacillota</taxon>
        <taxon>Clostridia</taxon>
        <taxon>Peptostreptococcales</taxon>
        <taxon>Natronincolaceae</taxon>
        <taxon>Alkaliphilus</taxon>
    </lineage>
</organism>
<keyword evidence="1" id="KW-0472">Membrane</keyword>
<keyword evidence="1" id="KW-0812">Transmembrane</keyword>
<dbReference type="AlphaFoldDB" id="A0A833M5U4"/>
<keyword evidence="3" id="KW-1185">Reference proteome</keyword>
<evidence type="ECO:0000313" key="2">
    <source>
        <dbReference type="EMBL" id="KAB3524950.1"/>
    </source>
</evidence>
<feature type="transmembrane region" description="Helical" evidence="1">
    <location>
        <begin position="12"/>
        <end position="31"/>
    </location>
</feature>
<dbReference type="EMBL" id="WBZB01000069">
    <property type="protein sequence ID" value="KAB3524950.1"/>
    <property type="molecule type" value="Genomic_DNA"/>
</dbReference>
<protein>
    <submittedName>
        <fullName evidence="2">Uncharacterized protein</fullName>
    </submittedName>
</protein>
<name>A0A833M5U4_9FIRM</name>
<keyword evidence="1" id="KW-1133">Transmembrane helix</keyword>
<gene>
    <name evidence="2" type="ORF">F8153_15450</name>
</gene>
<comment type="caution">
    <text evidence="2">The sequence shown here is derived from an EMBL/GenBank/DDBJ whole genome shotgun (WGS) entry which is preliminary data.</text>
</comment>
<dbReference type="RefSeq" id="WP_151867249.1">
    <property type="nucleotide sequence ID" value="NZ_WBZB01000069.1"/>
</dbReference>
<sequence length="147" mass="16690">MKEKNEGLWIEKYLIILFASLFTLLLAVNLLKIYQFSQRQVMGVKGSGYQSQMPISQKGSLILQLEGDLLYPKIEILINGERIGYFGNTNLLLIEVEDKDVVALNSSMYEEPIYINIVNATDNIHLAIENKRIKAEKLTTIALIKIS</sequence>
<proteinExistence type="predicted"/>
<reference evidence="2 3" key="1">
    <citation type="submission" date="2019-10" db="EMBL/GenBank/DDBJ databases">
        <title>Alkaliphilus serpentinus sp. nov. and Alkaliphilus pronyensis sp. nov., two novel anaerobic alkaliphilic species isolated from the serpentinized-hosted hydrothermal field of the Prony Bay (New Caledonia).</title>
        <authorList>
            <person name="Postec A."/>
        </authorList>
    </citation>
    <scope>NUCLEOTIDE SEQUENCE [LARGE SCALE GENOMIC DNA]</scope>
    <source>
        <strain evidence="2 3">LacT</strain>
    </source>
</reference>
<evidence type="ECO:0000256" key="1">
    <source>
        <dbReference type="SAM" id="Phobius"/>
    </source>
</evidence>